<dbReference type="KEGG" id="mars:A8C75_11315"/>
<dbReference type="InterPro" id="IPR029058">
    <property type="entry name" value="AB_hydrolase_fold"/>
</dbReference>
<evidence type="ECO:0000313" key="2">
    <source>
        <dbReference type="EMBL" id="ANG63011.1"/>
    </source>
</evidence>
<dbReference type="EMBL" id="CP015839">
    <property type="protein sequence ID" value="ANG63011.1"/>
    <property type="molecule type" value="Genomic_DNA"/>
</dbReference>
<accession>A0A1A9EZC5</accession>
<dbReference type="SUPFAM" id="SSF53474">
    <property type="entry name" value="alpha/beta-Hydrolases"/>
    <property type="match status" value="1"/>
</dbReference>
<organism evidence="2 3">
    <name type="scientific">Marinobacterium aestuarii</name>
    <dbReference type="NCBI Taxonomy" id="1821621"/>
    <lineage>
        <taxon>Bacteria</taxon>
        <taxon>Pseudomonadati</taxon>
        <taxon>Pseudomonadota</taxon>
        <taxon>Gammaproteobacteria</taxon>
        <taxon>Oceanospirillales</taxon>
        <taxon>Oceanospirillaceae</taxon>
        <taxon>Marinobacterium</taxon>
    </lineage>
</organism>
<dbReference type="InterPro" id="IPR000073">
    <property type="entry name" value="AB_hydrolase_1"/>
</dbReference>
<feature type="domain" description="AB hydrolase-1" evidence="1">
    <location>
        <begin position="7"/>
        <end position="238"/>
    </location>
</feature>
<reference evidence="2 3" key="2">
    <citation type="journal article" date="2018" name="Int. J. Syst. Evol. Microbiol.">
        <title>Marinobacterium aestuarii sp. nov., a benzene-degrading marine bacterium isolated from estuary sediment.</title>
        <authorList>
            <person name="Bae S.S."/>
            <person name="Jung J."/>
            <person name="Chung D."/>
            <person name="Baek K."/>
        </authorList>
    </citation>
    <scope>NUCLEOTIDE SEQUENCE [LARGE SCALE GENOMIC DNA]</scope>
    <source>
        <strain evidence="2 3">ST58-10</strain>
    </source>
</reference>
<dbReference type="Pfam" id="PF12697">
    <property type="entry name" value="Abhydrolase_6"/>
    <property type="match status" value="1"/>
</dbReference>
<dbReference type="PANTHER" id="PTHR43194:SF5">
    <property type="entry name" value="PIMELOYL-[ACYL-CARRIER PROTEIN] METHYL ESTER ESTERASE"/>
    <property type="match status" value="1"/>
</dbReference>
<keyword evidence="3" id="KW-1185">Reference proteome</keyword>
<evidence type="ECO:0000259" key="1">
    <source>
        <dbReference type="Pfam" id="PF12697"/>
    </source>
</evidence>
<dbReference type="PRINTS" id="PR00111">
    <property type="entry name" value="ABHYDROLASE"/>
</dbReference>
<proteinExistence type="predicted"/>
<dbReference type="STRING" id="1821621.A8C75_11315"/>
<dbReference type="Gene3D" id="3.40.50.1820">
    <property type="entry name" value="alpha/beta hydrolase"/>
    <property type="match status" value="1"/>
</dbReference>
<gene>
    <name evidence="2" type="ORF">A8C75_11315</name>
</gene>
<sequence>MALPCWVLLRGLTREQRHWGDFGQRLADHLQARVLCPDLPGNGQLYRRQSPLHLSDLVEHLRLELRLLHAHAPLRLLGLSMGAMVATEWGLHYPQEIASLVLINGSLGDLSPPWQRLRPGALPCIARALLLDTAGREALIYRLSCRRHADTTLAQWLSYAREYPVSRSNVLRQFRAASCYRSGGRLPAAKALILCSRNDALVNPACSAAIANHWRAPLGIHPSAGHDLPHDDPDWVLAQIARW</sequence>
<evidence type="ECO:0000313" key="3">
    <source>
        <dbReference type="Proteomes" id="UP000078070"/>
    </source>
</evidence>
<reference evidence="3" key="1">
    <citation type="submission" date="2016-05" db="EMBL/GenBank/DDBJ databases">
        <authorList>
            <person name="Baek K."/>
            <person name="Yang S.-J."/>
        </authorList>
    </citation>
    <scope>NUCLEOTIDE SEQUENCE [LARGE SCALE GENOMIC DNA]</scope>
    <source>
        <strain evidence="3">ST58-10</strain>
    </source>
</reference>
<dbReference type="Proteomes" id="UP000078070">
    <property type="component" value="Chromosome"/>
</dbReference>
<dbReference type="InterPro" id="IPR050228">
    <property type="entry name" value="Carboxylesterase_BioH"/>
</dbReference>
<name>A0A1A9EZC5_9GAMM</name>
<protein>
    <recommendedName>
        <fullName evidence="1">AB hydrolase-1 domain-containing protein</fullName>
    </recommendedName>
</protein>
<dbReference type="PANTHER" id="PTHR43194">
    <property type="entry name" value="HYDROLASE ALPHA/BETA FOLD FAMILY"/>
    <property type="match status" value="1"/>
</dbReference>
<dbReference type="AlphaFoldDB" id="A0A1A9EZC5"/>